<evidence type="ECO:0000313" key="3">
    <source>
        <dbReference type="Proteomes" id="UP000765509"/>
    </source>
</evidence>
<dbReference type="AlphaFoldDB" id="A0A9Q3GHN6"/>
<accession>A0A9Q3GHN6</accession>
<evidence type="ECO:0000313" key="2">
    <source>
        <dbReference type="EMBL" id="MBW0466797.1"/>
    </source>
</evidence>
<dbReference type="Proteomes" id="UP000765509">
    <property type="component" value="Unassembled WGS sequence"/>
</dbReference>
<organism evidence="2 3">
    <name type="scientific">Austropuccinia psidii MF-1</name>
    <dbReference type="NCBI Taxonomy" id="1389203"/>
    <lineage>
        <taxon>Eukaryota</taxon>
        <taxon>Fungi</taxon>
        <taxon>Dikarya</taxon>
        <taxon>Basidiomycota</taxon>
        <taxon>Pucciniomycotina</taxon>
        <taxon>Pucciniomycetes</taxon>
        <taxon>Pucciniales</taxon>
        <taxon>Sphaerophragmiaceae</taxon>
        <taxon>Austropuccinia</taxon>
    </lineage>
</organism>
<reference evidence="2" key="1">
    <citation type="submission" date="2021-03" db="EMBL/GenBank/DDBJ databases">
        <title>Draft genome sequence of rust myrtle Austropuccinia psidii MF-1, a brazilian biotype.</title>
        <authorList>
            <person name="Quecine M.C."/>
            <person name="Pachon D.M.R."/>
            <person name="Bonatelli M.L."/>
            <person name="Correr F.H."/>
            <person name="Franceschini L.M."/>
            <person name="Leite T.F."/>
            <person name="Margarido G.R.A."/>
            <person name="Almeida C.A."/>
            <person name="Ferrarezi J.A."/>
            <person name="Labate C.A."/>
        </authorList>
    </citation>
    <scope>NUCLEOTIDE SEQUENCE</scope>
    <source>
        <strain evidence="2">MF-1</strain>
    </source>
</reference>
<name>A0A9Q3GHN6_9BASI</name>
<proteinExistence type="predicted"/>
<sequence>MPQPLKSTTRFSSQLNKLPTSSLGSGSELSDMDGINELGIEVEILTPENNQDQPVLPKFSNLSKNTFEKL</sequence>
<feature type="region of interest" description="Disordered" evidence="1">
    <location>
        <begin position="1"/>
        <end position="32"/>
    </location>
</feature>
<protein>
    <submittedName>
        <fullName evidence="2">Uncharacterized protein</fullName>
    </submittedName>
</protein>
<evidence type="ECO:0000256" key="1">
    <source>
        <dbReference type="SAM" id="MobiDB-lite"/>
    </source>
</evidence>
<comment type="caution">
    <text evidence="2">The sequence shown here is derived from an EMBL/GenBank/DDBJ whole genome shotgun (WGS) entry which is preliminary data.</text>
</comment>
<keyword evidence="3" id="KW-1185">Reference proteome</keyword>
<feature type="compositionally biased region" description="Polar residues" evidence="1">
    <location>
        <begin position="1"/>
        <end position="28"/>
    </location>
</feature>
<dbReference type="EMBL" id="AVOT02001396">
    <property type="protein sequence ID" value="MBW0466797.1"/>
    <property type="molecule type" value="Genomic_DNA"/>
</dbReference>
<gene>
    <name evidence="2" type="ORF">O181_006512</name>
</gene>